<evidence type="ECO:0000313" key="3">
    <source>
        <dbReference type="Proteomes" id="UP001555826"/>
    </source>
</evidence>
<comment type="caution">
    <text evidence="2">The sequence shown here is derived from an EMBL/GenBank/DDBJ whole genome shotgun (WGS) entry which is preliminary data.</text>
</comment>
<feature type="transmembrane region" description="Helical" evidence="1">
    <location>
        <begin position="116"/>
        <end position="136"/>
    </location>
</feature>
<keyword evidence="1" id="KW-1133">Transmembrane helix</keyword>
<proteinExistence type="predicted"/>
<feature type="transmembrane region" description="Helical" evidence="1">
    <location>
        <begin position="54"/>
        <end position="74"/>
    </location>
</feature>
<feature type="transmembrane region" description="Helical" evidence="1">
    <location>
        <begin position="21"/>
        <end position="42"/>
    </location>
</feature>
<name>A0ABV3PBR0_9ACTN</name>
<feature type="transmembrane region" description="Helical" evidence="1">
    <location>
        <begin position="86"/>
        <end position="110"/>
    </location>
</feature>
<dbReference type="RefSeq" id="WP_367640252.1">
    <property type="nucleotide sequence ID" value="NZ_JBFNQN010000015.1"/>
</dbReference>
<reference evidence="2 3" key="1">
    <citation type="submission" date="2024-07" db="EMBL/GenBank/DDBJ databases">
        <authorList>
            <person name="Thanompreechachai J."/>
            <person name="Duangmal K."/>
        </authorList>
    </citation>
    <scope>NUCLEOTIDE SEQUENCE [LARGE SCALE GENOMIC DNA]</scope>
    <source>
        <strain evidence="2 3">KCTC 19886</strain>
    </source>
</reference>
<keyword evidence="1" id="KW-0812">Transmembrane</keyword>
<keyword evidence="1" id="KW-0472">Membrane</keyword>
<keyword evidence="3" id="KW-1185">Reference proteome</keyword>
<accession>A0ABV3PBR0</accession>
<evidence type="ECO:0000313" key="2">
    <source>
        <dbReference type="EMBL" id="MEW9267065.1"/>
    </source>
</evidence>
<gene>
    <name evidence="2" type="ORF">AB1207_20125</name>
</gene>
<dbReference type="EMBL" id="JBFNQN010000015">
    <property type="protein sequence ID" value="MEW9267065.1"/>
    <property type="molecule type" value="Genomic_DNA"/>
</dbReference>
<evidence type="ECO:0000256" key="1">
    <source>
        <dbReference type="SAM" id="Phobius"/>
    </source>
</evidence>
<protein>
    <submittedName>
        <fullName evidence="2">Uncharacterized protein</fullName>
    </submittedName>
</protein>
<organism evidence="2 3">
    <name type="scientific">Kineococcus endophyticus</name>
    <dbReference type="NCBI Taxonomy" id="1181883"/>
    <lineage>
        <taxon>Bacteria</taxon>
        <taxon>Bacillati</taxon>
        <taxon>Actinomycetota</taxon>
        <taxon>Actinomycetes</taxon>
        <taxon>Kineosporiales</taxon>
        <taxon>Kineosporiaceae</taxon>
        <taxon>Kineococcus</taxon>
    </lineage>
</organism>
<dbReference type="Proteomes" id="UP001555826">
    <property type="component" value="Unassembled WGS sequence"/>
</dbReference>
<sequence>MTSKLDTAGPSRGDRARARAYLLDFTPATAGYVVCIVAVVRWGGLDGDSPWRFAWALLPVVPVLAVVRAVVRGLRRSDEYAQLLQVRALAVGFAVAMVGCVVVGMLALAGLHLTPAPWFVVGAGMLSWAVAAAVTARR</sequence>